<feature type="coiled-coil region" evidence="1">
    <location>
        <begin position="30"/>
        <end position="71"/>
    </location>
</feature>
<organism evidence="4 5">
    <name type="scientific">Umezakia ovalisporum FSS-62</name>
    <dbReference type="NCBI Taxonomy" id="2971776"/>
    <lineage>
        <taxon>Bacteria</taxon>
        <taxon>Bacillati</taxon>
        <taxon>Cyanobacteriota</taxon>
        <taxon>Cyanophyceae</taxon>
        <taxon>Nostocales</taxon>
        <taxon>Nodulariaceae</taxon>
        <taxon>Umezakia</taxon>
    </lineage>
</organism>
<keyword evidence="3" id="KW-1133">Transmembrane helix</keyword>
<keyword evidence="4" id="KW-0131">Cell cycle</keyword>
<evidence type="ECO:0000256" key="2">
    <source>
        <dbReference type="SAM" id="MobiDB-lite"/>
    </source>
</evidence>
<name>A0AA43GYH0_9CYAN</name>
<evidence type="ECO:0000256" key="1">
    <source>
        <dbReference type="SAM" id="Coils"/>
    </source>
</evidence>
<evidence type="ECO:0000313" key="4">
    <source>
        <dbReference type="EMBL" id="MDH6064146.1"/>
    </source>
</evidence>
<dbReference type="Proteomes" id="UP001159370">
    <property type="component" value="Unassembled WGS sequence"/>
</dbReference>
<feature type="region of interest" description="Disordered" evidence="2">
    <location>
        <begin position="1"/>
        <end position="21"/>
    </location>
</feature>
<keyword evidence="4" id="KW-0132">Cell division</keyword>
<keyword evidence="1" id="KW-0175">Coiled coil</keyword>
<accession>A0AA43GYH0</accession>
<dbReference type="GeneID" id="83683983"/>
<gene>
    <name evidence="4" type="ORF">NWP23_10295</name>
</gene>
<dbReference type="EMBL" id="JANQDL010000071">
    <property type="protein sequence ID" value="MDH6064146.1"/>
    <property type="molecule type" value="Genomic_DNA"/>
</dbReference>
<keyword evidence="3" id="KW-0812">Transmembrane</keyword>
<evidence type="ECO:0000313" key="5">
    <source>
        <dbReference type="Proteomes" id="UP001159370"/>
    </source>
</evidence>
<keyword evidence="3" id="KW-0472">Membrane</keyword>
<feature type="transmembrane region" description="Helical" evidence="3">
    <location>
        <begin position="160"/>
        <end position="181"/>
    </location>
</feature>
<sequence>MQTTPSSVHHNPAKPPIPETYLPSVPVYVYRQLAKELQLTQAKLNALTEQKQQLEQENQLLRQEIGKVVESFLHLQKFVNSTHERNDPQGTLVTGEVKSPGQKSSPPQQVPPHRPPVVKPTRVSAPVETNHQRMPETYVVEEEVNYYPPTEKEVKEFSGWWLAIVILLIIFTAFGAGYLIVRPLLEHQNR</sequence>
<dbReference type="GO" id="GO:0051301">
    <property type="term" value="P:cell division"/>
    <property type="evidence" value="ECO:0007669"/>
    <property type="project" value="UniProtKB-KW"/>
</dbReference>
<proteinExistence type="predicted"/>
<comment type="caution">
    <text evidence="4">The sequence shown here is derived from an EMBL/GenBank/DDBJ whole genome shotgun (WGS) entry which is preliminary data.</text>
</comment>
<protein>
    <submittedName>
        <fullName evidence="4">Cell division protein ZapB</fullName>
    </submittedName>
</protein>
<evidence type="ECO:0000256" key="3">
    <source>
        <dbReference type="SAM" id="Phobius"/>
    </source>
</evidence>
<dbReference type="AlphaFoldDB" id="A0AA43GYH0"/>
<reference evidence="4 5" key="1">
    <citation type="journal article" date="2023" name="J. Phycol.">
        <title>Chrysosporum ovalisporum is synonymous with the true-branching cyanobacterium Umezakia natans (Nostocales/Aphanizomenonaceae).</title>
        <authorList>
            <person name="McGregor G.B."/>
            <person name="Sendall B.C."/>
            <person name="Niiyama Y."/>
            <person name="Tuji A."/>
            <person name="Willis A."/>
        </authorList>
    </citation>
    <scope>NUCLEOTIDE SEQUENCE [LARGE SCALE GENOMIC DNA]</scope>
    <source>
        <strain evidence="4 5">FSS-62</strain>
    </source>
</reference>
<dbReference type="RefSeq" id="WP_280651938.1">
    <property type="nucleotide sequence ID" value="NZ_JANQDL010000071.1"/>
</dbReference>
<feature type="compositionally biased region" description="Pro residues" evidence="2">
    <location>
        <begin position="108"/>
        <end position="118"/>
    </location>
</feature>
<feature type="region of interest" description="Disordered" evidence="2">
    <location>
        <begin position="80"/>
        <end position="125"/>
    </location>
</feature>